<dbReference type="SMART" id="SM00388">
    <property type="entry name" value="HisKA"/>
    <property type="match status" value="1"/>
</dbReference>
<dbReference type="CDD" id="cd00082">
    <property type="entry name" value="HisKA"/>
    <property type="match status" value="1"/>
</dbReference>
<evidence type="ECO:0000256" key="3">
    <source>
        <dbReference type="ARBA" id="ARBA00012438"/>
    </source>
</evidence>
<dbReference type="PANTHER" id="PTHR44936:SF5">
    <property type="entry name" value="SENSOR HISTIDINE KINASE ENVZ"/>
    <property type="match status" value="1"/>
</dbReference>
<proteinExistence type="predicted"/>
<dbReference type="Gene3D" id="3.30.565.10">
    <property type="entry name" value="Histidine kinase-like ATPase, C-terminal domain"/>
    <property type="match status" value="1"/>
</dbReference>
<evidence type="ECO:0000256" key="14">
    <source>
        <dbReference type="ARBA" id="ARBA00023136"/>
    </source>
</evidence>
<dbReference type="SMART" id="SM00304">
    <property type="entry name" value="HAMP"/>
    <property type="match status" value="1"/>
</dbReference>
<dbReference type="GO" id="GO:0005886">
    <property type="term" value="C:plasma membrane"/>
    <property type="evidence" value="ECO:0007669"/>
    <property type="project" value="UniProtKB-SubCell"/>
</dbReference>
<organism evidence="18 19">
    <name type="scientific">Insolitispirillum peregrinum</name>
    <dbReference type="NCBI Taxonomy" id="80876"/>
    <lineage>
        <taxon>Bacteria</taxon>
        <taxon>Pseudomonadati</taxon>
        <taxon>Pseudomonadota</taxon>
        <taxon>Alphaproteobacteria</taxon>
        <taxon>Rhodospirillales</taxon>
        <taxon>Novispirillaceae</taxon>
        <taxon>Insolitispirillum</taxon>
    </lineage>
</organism>
<dbReference type="InterPro" id="IPR004358">
    <property type="entry name" value="Sig_transdc_His_kin-like_C"/>
</dbReference>
<evidence type="ECO:0000256" key="12">
    <source>
        <dbReference type="ARBA" id="ARBA00022989"/>
    </source>
</evidence>
<dbReference type="OrthoDB" id="9804645at2"/>
<evidence type="ECO:0000256" key="11">
    <source>
        <dbReference type="ARBA" id="ARBA00022840"/>
    </source>
</evidence>
<evidence type="ECO:0000256" key="9">
    <source>
        <dbReference type="ARBA" id="ARBA00022741"/>
    </source>
</evidence>
<dbReference type="AlphaFoldDB" id="A0A1N7MVD9"/>
<keyword evidence="7" id="KW-0808">Transferase</keyword>
<evidence type="ECO:0000256" key="8">
    <source>
        <dbReference type="ARBA" id="ARBA00022692"/>
    </source>
</evidence>
<evidence type="ECO:0000313" key="18">
    <source>
        <dbReference type="EMBL" id="SIS90114.1"/>
    </source>
</evidence>
<dbReference type="EMBL" id="FTOA01000004">
    <property type="protein sequence ID" value="SIS90114.1"/>
    <property type="molecule type" value="Genomic_DNA"/>
</dbReference>
<dbReference type="CDD" id="cd06225">
    <property type="entry name" value="HAMP"/>
    <property type="match status" value="1"/>
</dbReference>
<evidence type="ECO:0000256" key="10">
    <source>
        <dbReference type="ARBA" id="ARBA00022777"/>
    </source>
</evidence>
<gene>
    <name evidence="18" type="ORF">SAMN05421779_104385</name>
</gene>
<dbReference type="PANTHER" id="PTHR44936">
    <property type="entry name" value="SENSOR PROTEIN CREC"/>
    <property type="match status" value="1"/>
</dbReference>
<keyword evidence="10 18" id="KW-0418">Kinase</keyword>
<dbReference type="PROSITE" id="PS50885">
    <property type="entry name" value="HAMP"/>
    <property type="match status" value="1"/>
</dbReference>
<dbReference type="SUPFAM" id="SSF47384">
    <property type="entry name" value="Homodimeric domain of signal transducing histidine kinase"/>
    <property type="match status" value="1"/>
</dbReference>
<dbReference type="Gene3D" id="1.10.287.130">
    <property type="match status" value="1"/>
</dbReference>
<dbReference type="SMART" id="SM00387">
    <property type="entry name" value="HATPase_c"/>
    <property type="match status" value="1"/>
</dbReference>
<dbReference type="InterPro" id="IPR003660">
    <property type="entry name" value="HAMP_dom"/>
</dbReference>
<dbReference type="RefSeq" id="WP_076400806.1">
    <property type="nucleotide sequence ID" value="NZ_FTOA01000004.1"/>
</dbReference>
<dbReference type="Pfam" id="PF00672">
    <property type="entry name" value="HAMP"/>
    <property type="match status" value="1"/>
</dbReference>
<evidence type="ECO:0000256" key="2">
    <source>
        <dbReference type="ARBA" id="ARBA00004429"/>
    </source>
</evidence>
<dbReference type="Pfam" id="PF00512">
    <property type="entry name" value="HisKA"/>
    <property type="match status" value="1"/>
</dbReference>
<evidence type="ECO:0000259" key="17">
    <source>
        <dbReference type="PROSITE" id="PS50885"/>
    </source>
</evidence>
<feature type="domain" description="Histidine kinase" evidence="16">
    <location>
        <begin position="257"/>
        <end position="464"/>
    </location>
</feature>
<evidence type="ECO:0000256" key="4">
    <source>
        <dbReference type="ARBA" id="ARBA00022475"/>
    </source>
</evidence>
<keyword evidence="14 15" id="KW-0472">Membrane</keyword>
<evidence type="ECO:0000256" key="5">
    <source>
        <dbReference type="ARBA" id="ARBA00022519"/>
    </source>
</evidence>
<evidence type="ECO:0000259" key="16">
    <source>
        <dbReference type="PROSITE" id="PS50109"/>
    </source>
</evidence>
<keyword evidence="12 15" id="KW-1133">Transmembrane helix</keyword>
<dbReference type="GO" id="GO:0000155">
    <property type="term" value="F:phosphorelay sensor kinase activity"/>
    <property type="evidence" value="ECO:0007669"/>
    <property type="project" value="InterPro"/>
</dbReference>
<dbReference type="InterPro" id="IPR036890">
    <property type="entry name" value="HATPase_C_sf"/>
</dbReference>
<evidence type="ECO:0000256" key="13">
    <source>
        <dbReference type="ARBA" id="ARBA00023012"/>
    </source>
</evidence>
<reference evidence="18 19" key="1">
    <citation type="submission" date="2017-01" db="EMBL/GenBank/DDBJ databases">
        <authorList>
            <person name="Mah S.A."/>
            <person name="Swanson W.J."/>
            <person name="Moy G.W."/>
            <person name="Vacquier V.D."/>
        </authorList>
    </citation>
    <scope>NUCLEOTIDE SEQUENCE [LARGE SCALE GENOMIC DNA]</scope>
    <source>
        <strain evidence="18 19">DSM 11589</strain>
    </source>
</reference>
<keyword evidence="13" id="KW-0902">Two-component regulatory system</keyword>
<dbReference type="PROSITE" id="PS50109">
    <property type="entry name" value="HIS_KIN"/>
    <property type="match status" value="1"/>
</dbReference>
<evidence type="ECO:0000256" key="1">
    <source>
        <dbReference type="ARBA" id="ARBA00000085"/>
    </source>
</evidence>
<sequence>MRLFGTPTSLKRMVPRGLLGRSLLILVVPLVVLQVVTSVVFYERHWDTVMRRLASGLAGDIAATLSLLHRYPDPDGQAWVTDFAQEHFELQLDFKAGEVLPNDEHFRDALSEELNDSQNENMEDVLAQSLSERLHRPVMVDMAIFARDIDIYVQRSDGILHITAPRKRLFSSTTYIFVLWMAGTAMLLFGIATIFMSNQVRSIRRLAVSADGFGKGRDLPPIKVEGAREVRQAAQAFNLMRERIQRQVAQRTEMLAGVSHDLRTPLTRMKLQLAMMGDSPDACDLSEDVAEMERMVEGYLAFARGEGTESASDVDLVEVLETVVARFQRDERCAVELIGLYTASGERRQAPTTVRRDSIERCLSNLIGNACRYGQRVRVHYIAQEDEESCSIVVEDNGPGIPPVLREDVFRPFFRADSSRNSQTGGTGLGLTIARDAARVHGGDILLDDSQEMGGLRVTLHLPL</sequence>
<keyword evidence="4" id="KW-1003">Cell membrane</keyword>
<dbReference type="InterPro" id="IPR005467">
    <property type="entry name" value="His_kinase_dom"/>
</dbReference>
<evidence type="ECO:0000256" key="15">
    <source>
        <dbReference type="SAM" id="Phobius"/>
    </source>
</evidence>
<dbReference type="EC" id="2.7.13.3" evidence="3"/>
<evidence type="ECO:0000313" key="19">
    <source>
        <dbReference type="Proteomes" id="UP000185678"/>
    </source>
</evidence>
<dbReference type="Pfam" id="PF02518">
    <property type="entry name" value="HATPase_c"/>
    <property type="match status" value="1"/>
</dbReference>
<dbReference type="InterPro" id="IPR036097">
    <property type="entry name" value="HisK_dim/P_sf"/>
</dbReference>
<keyword evidence="8 15" id="KW-0812">Transmembrane</keyword>
<dbReference type="Proteomes" id="UP000185678">
    <property type="component" value="Unassembled WGS sequence"/>
</dbReference>
<evidence type="ECO:0000256" key="7">
    <source>
        <dbReference type="ARBA" id="ARBA00022679"/>
    </source>
</evidence>
<keyword evidence="9" id="KW-0547">Nucleotide-binding</keyword>
<keyword evidence="19" id="KW-1185">Reference proteome</keyword>
<dbReference type="STRING" id="80876.SAMN05421779_104385"/>
<feature type="domain" description="HAMP" evidence="17">
    <location>
        <begin position="197"/>
        <end position="249"/>
    </location>
</feature>
<dbReference type="SUPFAM" id="SSF55874">
    <property type="entry name" value="ATPase domain of HSP90 chaperone/DNA topoisomerase II/histidine kinase"/>
    <property type="match status" value="1"/>
</dbReference>
<name>A0A1N7MVD9_9PROT</name>
<keyword evidence="5" id="KW-0997">Cell inner membrane</keyword>
<accession>A0A1N7MVD9</accession>
<dbReference type="InterPro" id="IPR050980">
    <property type="entry name" value="2C_sensor_his_kinase"/>
</dbReference>
<evidence type="ECO:0000256" key="6">
    <source>
        <dbReference type="ARBA" id="ARBA00022553"/>
    </source>
</evidence>
<dbReference type="InterPro" id="IPR003661">
    <property type="entry name" value="HisK_dim/P_dom"/>
</dbReference>
<feature type="transmembrane region" description="Helical" evidence="15">
    <location>
        <begin position="20"/>
        <end position="42"/>
    </location>
</feature>
<comment type="catalytic activity">
    <reaction evidence="1">
        <text>ATP + protein L-histidine = ADP + protein N-phospho-L-histidine.</text>
        <dbReference type="EC" id="2.7.13.3"/>
    </reaction>
</comment>
<keyword evidence="6" id="KW-0597">Phosphoprotein</keyword>
<protein>
    <recommendedName>
        <fullName evidence="3">histidine kinase</fullName>
        <ecNumber evidence="3">2.7.13.3</ecNumber>
    </recommendedName>
</protein>
<keyword evidence="11" id="KW-0067">ATP-binding</keyword>
<feature type="transmembrane region" description="Helical" evidence="15">
    <location>
        <begin position="175"/>
        <end position="196"/>
    </location>
</feature>
<dbReference type="PRINTS" id="PR00344">
    <property type="entry name" value="BCTRLSENSOR"/>
</dbReference>
<dbReference type="InterPro" id="IPR003594">
    <property type="entry name" value="HATPase_dom"/>
</dbReference>
<comment type="subcellular location">
    <subcellularLocation>
        <location evidence="2">Cell inner membrane</location>
        <topology evidence="2">Multi-pass membrane protein</topology>
    </subcellularLocation>
</comment>
<dbReference type="GO" id="GO:0005524">
    <property type="term" value="F:ATP binding"/>
    <property type="evidence" value="ECO:0007669"/>
    <property type="project" value="UniProtKB-KW"/>
</dbReference>